<dbReference type="PANTHER" id="PTHR34825">
    <property type="entry name" value="CONSERVED PROTEIN, WITH A WEAK D-GALACTARATE DEHYDRATASE/ALTRONATE HYDROLASE DOMAIN"/>
    <property type="match status" value="1"/>
</dbReference>
<dbReference type="Proteomes" id="UP000245934">
    <property type="component" value="Unassembled WGS sequence"/>
</dbReference>
<evidence type="ECO:0000259" key="1">
    <source>
        <dbReference type="Pfam" id="PF09820"/>
    </source>
</evidence>
<feature type="domain" description="AAA-ATPase-like" evidence="1">
    <location>
        <begin position="24"/>
        <end position="247"/>
    </location>
</feature>
<proteinExistence type="predicted"/>
<dbReference type="InterPro" id="IPR018631">
    <property type="entry name" value="AAA-ATPase-like_dom"/>
</dbReference>
<sequence length="580" mass="66473">MKRHMTGKKKEYTIDRDCMIKKFRVGTDDFKKLCDEGGYFVDKTLFIKEIIDGNEVTLIPRPRRFGKTLNMTMMRYFFERSEESRAYLFDSCAIADYPEYMKHQGQYPVIFISLKDLKRDSYDHFIKATKAEIGRLYREFLPISESLPEAIRDRYLRICKEESPEHELYNSLKELISHCYHFYKKPVIVLIDEYDSPMIEAFSKGYYNEMTDFMRSWLGAGLKPEQGQVLYRAVITGILRIAKESIFSDLNNLDVASPLMIGPYADKFGFTEQEVSRILTAFEVEGHADIIRDWFDGYSFGGHIIYNPWSLISYIQAIPNPPSPKWLNTSSNALVYEELTSGGLLIKRDLELLLSGEELRYPLSENITFGDIGKNPVNIWSLLYYSGYLKADDPKFAEYDPNLLTYALSIPNREIFLAYRQFVNRLYETGTISAGIKDFISFFLENKTPSVLEQTLSDLILGLVSVYDVAKLPEAVFHAFVLGLLANLRNVYEIRSNVEAGYGRADILMIPKTGSYSIGYIIEFKSVKKEGDGVKAASDGLAQIREKEYMAALLHAGVPMEKIVKLAVTLQGKKVTVKKE</sequence>
<accession>A0A2V2N9H9</accession>
<protein>
    <submittedName>
        <fullName evidence="2">AAA family ATPase</fullName>
    </submittedName>
</protein>
<reference evidence="2 3" key="1">
    <citation type="submission" date="2018-05" db="EMBL/GenBank/DDBJ databases">
        <title>Draft genome of Methanospirillum stamsii Pt1.</title>
        <authorList>
            <person name="Dueholm M.S."/>
            <person name="Nielsen P.H."/>
            <person name="Bakmann L.F."/>
            <person name="Otzen D.E."/>
        </authorList>
    </citation>
    <scope>NUCLEOTIDE SEQUENCE [LARGE SCALE GENOMIC DNA]</scope>
    <source>
        <strain evidence="2 3">Pt1</strain>
    </source>
</reference>
<dbReference type="Pfam" id="PF09820">
    <property type="entry name" value="AAA-ATPase_like"/>
    <property type="match status" value="1"/>
</dbReference>
<dbReference type="AlphaFoldDB" id="A0A2V2N9H9"/>
<dbReference type="PANTHER" id="PTHR34825:SF1">
    <property type="entry name" value="AAA-ATPASE-LIKE DOMAIN-CONTAINING PROTEIN"/>
    <property type="match status" value="1"/>
</dbReference>
<gene>
    <name evidence="2" type="ORF">DLD82_11195</name>
</gene>
<comment type="caution">
    <text evidence="2">The sequence shown here is derived from an EMBL/GenBank/DDBJ whole genome shotgun (WGS) entry which is preliminary data.</text>
</comment>
<dbReference type="InterPro" id="IPR027417">
    <property type="entry name" value="P-loop_NTPase"/>
</dbReference>
<dbReference type="InterPro" id="IPR012547">
    <property type="entry name" value="PDDEXK_9"/>
</dbReference>
<dbReference type="Gene3D" id="3.40.50.300">
    <property type="entry name" value="P-loop containing nucleotide triphosphate hydrolases"/>
    <property type="match status" value="1"/>
</dbReference>
<dbReference type="OrthoDB" id="74831at2157"/>
<evidence type="ECO:0000313" key="2">
    <source>
        <dbReference type="EMBL" id="PWR73138.1"/>
    </source>
</evidence>
<dbReference type="Pfam" id="PF08011">
    <property type="entry name" value="PDDEXK_9"/>
    <property type="match status" value="1"/>
</dbReference>
<dbReference type="SUPFAM" id="SSF52540">
    <property type="entry name" value="P-loop containing nucleoside triphosphate hydrolases"/>
    <property type="match status" value="1"/>
</dbReference>
<dbReference type="EMBL" id="QGMZ01000021">
    <property type="protein sequence ID" value="PWR73138.1"/>
    <property type="molecule type" value="Genomic_DNA"/>
</dbReference>
<name>A0A2V2N9H9_9EURY</name>
<organism evidence="2 3">
    <name type="scientific">Methanospirillum stamsii</name>
    <dbReference type="NCBI Taxonomy" id="1277351"/>
    <lineage>
        <taxon>Archaea</taxon>
        <taxon>Methanobacteriati</taxon>
        <taxon>Methanobacteriota</taxon>
        <taxon>Stenosarchaea group</taxon>
        <taxon>Methanomicrobia</taxon>
        <taxon>Methanomicrobiales</taxon>
        <taxon>Methanospirillaceae</taxon>
        <taxon>Methanospirillum</taxon>
    </lineage>
</organism>
<evidence type="ECO:0000313" key="3">
    <source>
        <dbReference type="Proteomes" id="UP000245934"/>
    </source>
</evidence>
<keyword evidence="3" id="KW-1185">Reference proteome</keyword>